<dbReference type="Proteomes" id="UP000018733">
    <property type="component" value="Unassembled WGS sequence"/>
</dbReference>
<dbReference type="SUPFAM" id="SSF53850">
    <property type="entry name" value="Periplasmic binding protein-like II"/>
    <property type="match status" value="1"/>
</dbReference>
<dbReference type="PANTHER" id="PTHR42928">
    <property type="entry name" value="TRICARBOXYLATE-BINDING PROTEIN"/>
    <property type="match status" value="1"/>
</dbReference>
<evidence type="ECO:0000256" key="1">
    <source>
        <dbReference type="ARBA" id="ARBA00006987"/>
    </source>
</evidence>
<evidence type="ECO:0000313" key="4">
    <source>
        <dbReference type="Proteomes" id="UP000018733"/>
    </source>
</evidence>
<feature type="chain" id="PRO_5004771824" evidence="2">
    <location>
        <begin position="27"/>
        <end position="325"/>
    </location>
</feature>
<dbReference type="AlphaFoldDB" id="V8QXC2"/>
<sequence>MMIKSIKSLALCGVALAACCTSAAAAAEQWQPTKPIRIVVPIVGSTNDILARLVAPELEAALGQPVIVENKGGGGGLIGTSEVVRAKPDGYTLLVGFNGPISINPTLLPQTSYDPKKDLAPITLAVRGPQFLVVNSKVPVKTLEEFIALAKTRNLSYASVSVGSSSHLTMEMLKLAAHIKMTHVPYRGAGPAVVDLVGGQVDAAFLVPGNIQQYARDGRARLLATSGEQRFPSAPDVPTVAERGFSGFNATSWIGFLAPAGTPPNIIDRLNKEFVRILRSDAVHKQLEEMEFEVVASTPQEFSQWISDDTERWAKVIKAAHVTAN</sequence>
<reference evidence="3 4" key="1">
    <citation type="journal article" date="2014" name="Genome Announc.">
        <title>Draft Genome Sequence of Advenella kashmirensis Strain W13003, a Polycyclic Aromatic Hydrocarbon-Degrading Bacterium.</title>
        <authorList>
            <person name="Wang X."/>
            <person name="Jin D."/>
            <person name="Zhou L."/>
            <person name="Wu L."/>
            <person name="An W."/>
            <person name="Zhao L."/>
        </authorList>
    </citation>
    <scope>NUCLEOTIDE SEQUENCE [LARGE SCALE GENOMIC DNA]</scope>
    <source>
        <strain evidence="3 4">W13003</strain>
    </source>
</reference>
<keyword evidence="4" id="KW-1185">Reference proteome</keyword>
<dbReference type="InterPro" id="IPR005064">
    <property type="entry name" value="BUG"/>
</dbReference>
<name>V8QXC2_9BURK</name>
<feature type="signal peptide" evidence="2">
    <location>
        <begin position="1"/>
        <end position="26"/>
    </location>
</feature>
<dbReference type="Pfam" id="PF03401">
    <property type="entry name" value="TctC"/>
    <property type="match status" value="1"/>
</dbReference>
<dbReference type="Gene3D" id="3.40.190.150">
    <property type="entry name" value="Bordetella uptake gene, domain 1"/>
    <property type="match status" value="1"/>
</dbReference>
<protein>
    <submittedName>
        <fullName evidence="3">ABC transporter substrate-binding protein</fullName>
    </submittedName>
</protein>
<accession>V8QXC2</accession>
<evidence type="ECO:0000313" key="3">
    <source>
        <dbReference type="EMBL" id="ETF03970.1"/>
    </source>
</evidence>
<comment type="similarity">
    <text evidence="1">Belongs to the UPF0065 (bug) family.</text>
</comment>
<dbReference type="PROSITE" id="PS51257">
    <property type="entry name" value="PROKAR_LIPOPROTEIN"/>
    <property type="match status" value="1"/>
</dbReference>
<proteinExistence type="inferred from homology"/>
<dbReference type="InterPro" id="IPR042100">
    <property type="entry name" value="Bug_dom1"/>
</dbReference>
<dbReference type="STRING" id="1424334.W822_01915"/>
<dbReference type="PATRIC" id="fig|1424334.3.peg.378"/>
<dbReference type="PANTHER" id="PTHR42928:SF5">
    <property type="entry name" value="BLR1237 PROTEIN"/>
    <property type="match status" value="1"/>
</dbReference>
<dbReference type="eggNOG" id="COG3181">
    <property type="taxonomic scope" value="Bacteria"/>
</dbReference>
<keyword evidence="2" id="KW-0732">Signal</keyword>
<dbReference type="PIRSF" id="PIRSF017082">
    <property type="entry name" value="YflP"/>
    <property type="match status" value="1"/>
</dbReference>
<evidence type="ECO:0000256" key="2">
    <source>
        <dbReference type="SAM" id="SignalP"/>
    </source>
</evidence>
<dbReference type="HOGENOM" id="CLU_045683_0_0_4"/>
<dbReference type="EMBL" id="AYXT01000001">
    <property type="protein sequence ID" value="ETF03970.1"/>
    <property type="molecule type" value="Genomic_DNA"/>
</dbReference>
<comment type="caution">
    <text evidence="3">The sequence shown here is derived from an EMBL/GenBank/DDBJ whole genome shotgun (WGS) entry which is preliminary data.</text>
</comment>
<gene>
    <name evidence="3" type="ORF">W822_01915</name>
</gene>
<dbReference type="Gene3D" id="3.40.190.10">
    <property type="entry name" value="Periplasmic binding protein-like II"/>
    <property type="match status" value="1"/>
</dbReference>
<organism evidence="3 4">
    <name type="scientific">Advenella kashmirensis W13003</name>
    <dbReference type="NCBI Taxonomy" id="1424334"/>
    <lineage>
        <taxon>Bacteria</taxon>
        <taxon>Pseudomonadati</taxon>
        <taxon>Pseudomonadota</taxon>
        <taxon>Betaproteobacteria</taxon>
        <taxon>Burkholderiales</taxon>
        <taxon>Alcaligenaceae</taxon>
    </lineage>
</organism>
<dbReference type="CDD" id="cd13578">
    <property type="entry name" value="PBP2_Bug27"/>
    <property type="match status" value="1"/>
</dbReference>